<organism evidence="1 2">
    <name type="scientific">Pseudomonas phage RWG</name>
    <dbReference type="NCBI Taxonomy" id="1541890"/>
    <lineage>
        <taxon>Viruses</taxon>
        <taxon>Duplodnaviria</taxon>
        <taxon>Heunggongvirae</taxon>
        <taxon>Uroviricota</taxon>
        <taxon>Caudoviricetes</taxon>
        <taxon>Schitoviridae</taxon>
        <taxon>Migulavirinae</taxon>
        <taxon>Litunavirus</taxon>
        <taxon>Litunavirus Ab09</taxon>
    </lineage>
</organism>
<accession>A0A0A7NNZ3</accession>
<dbReference type="Proteomes" id="UP000030920">
    <property type="component" value="Segment"/>
</dbReference>
<sequence length="74" mass="8596">MISDKLRKEFEEEYRHCVWSFAGVVITQEELASKRSRLGDYADNPLIHGFFRGWLAGRFGIEGMMYLTGEQAIH</sequence>
<name>A0A0A7NNZ3_9CAUD</name>
<proteinExistence type="predicted"/>
<reference evidence="1 2" key="1">
    <citation type="submission" date="2014-08" db="EMBL/GenBank/DDBJ databases">
        <title>Directed in vitro evolution of therapeutic bacteriophage: the Appelmans protocol.</title>
        <authorList>
            <person name="Burrowes B.H."/>
            <person name="Molineux I.J."/>
            <person name="Alves D.R."/>
            <person name="Fralick J.A."/>
        </authorList>
    </citation>
    <scope>NUCLEOTIDE SEQUENCE [LARGE SCALE GENOMIC DNA]</scope>
</reference>
<dbReference type="EMBL" id="KM411958">
    <property type="protein sequence ID" value="AIZ94780.1"/>
    <property type="molecule type" value="Genomic_DNA"/>
</dbReference>
<protein>
    <submittedName>
        <fullName evidence="1">Uncharacterized protein</fullName>
    </submittedName>
</protein>
<evidence type="ECO:0000313" key="2">
    <source>
        <dbReference type="Proteomes" id="UP000030920"/>
    </source>
</evidence>
<evidence type="ECO:0000313" key="1">
    <source>
        <dbReference type="EMBL" id="AIZ94780.1"/>
    </source>
</evidence>